<protein>
    <submittedName>
        <fullName evidence="1 2">Uncharacterized protein</fullName>
    </submittedName>
</protein>
<proteinExistence type="predicted"/>
<evidence type="ECO:0000313" key="1">
    <source>
        <dbReference type="EMBL" id="EKX37231.1"/>
    </source>
</evidence>
<dbReference type="HOGENOM" id="CLU_1457127_0_0_1"/>
<dbReference type="KEGG" id="gtt:GUITHDRAFT_145184"/>
<dbReference type="EMBL" id="JH993062">
    <property type="protein sequence ID" value="EKX37231.1"/>
    <property type="molecule type" value="Genomic_DNA"/>
</dbReference>
<keyword evidence="3" id="KW-1185">Reference proteome</keyword>
<evidence type="ECO:0000313" key="2">
    <source>
        <dbReference type="EnsemblProtists" id="EKX37231"/>
    </source>
</evidence>
<dbReference type="RefSeq" id="XP_005824211.1">
    <property type="nucleotide sequence ID" value="XM_005824154.1"/>
</dbReference>
<reference evidence="1 3" key="1">
    <citation type="journal article" date="2012" name="Nature">
        <title>Algal genomes reveal evolutionary mosaicism and the fate of nucleomorphs.</title>
        <authorList>
            <consortium name="DOE Joint Genome Institute"/>
            <person name="Curtis B.A."/>
            <person name="Tanifuji G."/>
            <person name="Burki F."/>
            <person name="Gruber A."/>
            <person name="Irimia M."/>
            <person name="Maruyama S."/>
            <person name="Arias M.C."/>
            <person name="Ball S.G."/>
            <person name="Gile G.H."/>
            <person name="Hirakawa Y."/>
            <person name="Hopkins J.F."/>
            <person name="Kuo A."/>
            <person name="Rensing S.A."/>
            <person name="Schmutz J."/>
            <person name="Symeonidi A."/>
            <person name="Elias M."/>
            <person name="Eveleigh R.J."/>
            <person name="Herman E.K."/>
            <person name="Klute M.J."/>
            <person name="Nakayama T."/>
            <person name="Obornik M."/>
            <person name="Reyes-Prieto A."/>
            <person name="Armbrust E.V."/>
            <person name="Aves S.J."/>
            <person name="Beiko R.G."/>
            <person name="Coutinho P."/>
            <person name="Dacks J.B."/>
            <person name="Durnford D.G."/>
            <person name="Fast N.M."/>
            <person name="Green B.R."/>
            <person name="Grisdale C.J."/>
            <person name="Hempel F."/>
            <person name="Henrissat B."/>
            <person name="Hoppner M.P."/>
            <person name="Ishida K."/>
            <person name="Kim E."/>
            <person name="Koreny L."/>
            <person name="Kroth P.G."/>
            <person name="Liu Y."/>
            <person name="Malik S.B."/>
            <person name="Maier U.G."/>
            <person name="McRose D."/>
            <person name="Mock T."/>
            <person name="Neilson J.A."/>
            <person name="Onodera N.T."/>
            <person name="Poole A.M."/>
            <person name="Pritham E.J."/>
            <person name="Richards T.A."/>
            <person name="Rocap G."/>
            <person name="Roy S.W."/>
            <person name="Sarai C."/>
            <person name="Schaack S."/>
            <person name="Shirato S."/>
            <person name="Slamovits C.H."/>
            <person name="Spencer D.F."/>
            <person name="Suzuki S."/>
            <person name="Worden A.Z."/>
            <person name="Zauner S."/>
            <person name="Barry K."/>
            <person name="Bell C."/>
            <person name="Bharti A.K."/>
            <person name="Crow J.A."/>
            <person name="Grimwood J."/>
            <person name="Kramer R."/>
            <person name="Lindquist E."/>
            <person name="Lucas S."/>
            <person name="Salamov A."/>
            <person name="McFadden G.I."/>
            <person name="Lane C.E."/>
            <person name="Keeling P.J."/>
            <person name="Gray M.W."/>
            <person name="Grigoriev I.V."/>
            <person name="Archibald J.M."/>
        </authorList>
    </citation>
    <scope>NUCLEOTIDE SEQUENCE</scope>
    <source>
        <strain evidence="1 3">CCMP2712</strain>
    </source>
</reference>
<name>L1ILU7_GUITC</name>
<dbReference type="AlphaFoldDB" id="L1ILU7"/>
<reference evidence="2" key="3">
    <citation type="submission" date="2016-03" db="UniProtKB">
        <authorList>
            <consortium name="EnsemblProtists"/>
        </authorList>
    </citation>
    <scope>IDENTIFICATION</scope>
</reference>
<organism evidence="1">
    <name type="scientific">Guillardia theta (strain CCMP2712)</name>
    <name type="common">Cryptophyte</name>
    <dbReference type="NCBI Taxonomy" id="905079"/>
    <lineage>
        <taxon>Eukaryota</taxon>
        <taxon>Cryptophyceae</taxon>
        <taxon>Pyrenomonadales</taxon>
        <taxon>Geminigeraceae</taxon>
        <taxon>Guillardia</taxon>
    </lineage>
</organism>
<accession>L1ILU7</accession>
<dbReference type="Proteomes" id="UP000011087">
    <property type="component" value="Unassembled WGS sequence"/>
</dbReference>
<gene>
    <name evidence="1" type="ORF">GUITHDRAFT_145184</name>
</gene>
<dbReference type="GeneID" id="17293970"/>
<sequence>MLAPTHDLKLDLPALLTGDHDDLPAGLAFAPDYPLYLEHDLPVGTFLDSDLILDPLKPVSSPRWSPSPTDDCPSSPLFSLPIPPLDSLPDQLVYLPPDPHEPLADSELYSFLDNDCHADPGILPSSSYSGLPPLSPAFSASTLQESETPRRKRGRGMIKLGAGWTVIQGGRIKRHLRMEPDEEGEC</sequence>
<dbReference type="PaxDb" id="55529-EKX37231"/>
<reference evidence="3" key="2">
    <citation type="submission" date="2012-11" db="EMBL/GenBank/DDBJ databases">
        <authorList>
            <person name="Kuo A."/>
            <person name="Curtis B.A."/>
            <person name="Tanifuji G."/>
            <person name="Burki F."/>
            <person name="Gruber A."/>
            <person name="Irimia M."/>
            <person name="Maruyama S."/>
            <person name="Arias M.C."/>
            <person name="Ball S.G."/>
            <person name="Gile G.H."/>
            <person name="Hirakawa Y."/>
            <person name="Hopkins J.F."/>
            <person name="Rensing S.A."/>
            <person name="Schmutz J."/>
            <person name="Symeonidi A."/>
            <person name="Elias M."/>
            <person name="Eveleigh R.J."/>
            <person name="Herman E.K."/>
            <person name="Klute M.J."/>
            <person name="Nakayama T."/>
            <person name="Obornik M."/>
            <person name="Reyes-Prieto A."/>
            <person name="Armbrust E.V."/>
            <person name="Aves S.J."/>
            <person name="Beiko R.G."/>
            <person name="Coutinho P."/>
            <person name="Dacks J.B."/>
            <person name="Durnford D.G."/>
            <person name="Fast N.M."/>
            <person name="Green B.R."/>
            <person name="Grisdale C."/>
            <person name="Hempe F."/>
            <person name="Henrissat B."/>
            <person name="Hoppner M.P."/>
            <person name="Ishida K.-I."/>
            <person name="Kim E."/>
            <person name="Koreny L."/>
            <person name="Kroth P.G."/>
            <person name="Liu Y."/>
            <person name="Malik S.-B."/>
            <person name="Maier U.G."/>
            <person name="McRose D."/>
            <person name="Mock T."/>
            <person name="Neilson J.A."/>
            <person name="Onodera N.T."/>
            <person name="Poole A.M."/>
            <person name="Pritham E.J."/>
            <person name="Richards T.A."/>
            <person name="Rocap G."/>
            <person name="Roy S.W."/>
            <person name="Sarai C."/>
            <person name="Schaack S."/>
            <person name="Shirato S."/>
            <person name="Slamovits C.H."/>
            <person name="Spencer D.F."/>
            <person name="Suzuki S."/>
            <person name="Worden A.Z."/>
            <person name="Zauner S."/>
            <person name="Barry K."/>
            <person name="Bell C."/>
            <person name="Bharti A.K."/>
            <person name="Crow J.A."/>
            <person name="Grimwood J."/>
            <person name="Kramer R."/>
            <person name="Lindquist E."/>
            <person name="Lucas S."/>
            <person name="Salamov A."/>
            <person name="McFadden G.I."/>
            <person name="Lane C.E."/>
            <person name="Keeling P.J."/>
            <person name="Gray M.W."/>
            <person name="Grigoriev I.V."/>
            <person name="Archibald J.M."/>
        </authorList>
    </citation>
    <scope>NUCLEOTIDE SEQUENCE</scope>
    <source>
        <strain evidence="3">CCMP2712</strain>
    </source>
</reference>
<evidence type="ECO:0000313" key="3">
    <source>
        <dbReference type="Proteomes" id="UP000011087"/>
    </source>
</evidence>
<dbReference type="EnsemblProtists" id="EKX37231">
    <property type="protein sequence ID" value="EKX37231"/>
    <property type="gene ID" value="GUITHDRAFT_145184"/>
</dbReference>